<dbReference type="KEGG" id="lpb:SH83_01975"/>
<reference evidence="1 2" key="1">
    <citation type="submission" date="2016-03" db="EMBL/GenBank/DDBJ databases">
        <title>Comparative genomics of 54 Lactobacillus plantarum strains reveals genomic uncoupling from niche constraints.</title>
        <authorList>
            <person name="Martino M.E."/>
        </authorList>
    </citation>
    <scope>NUCLEOTIDE SEQUENCE [LARGE SCALE GENOMIC DNA]</scope>
    <source>
        <strain evidence="1 2">19.1</strain>
    </source>
</reference>
<evidence type="ECO:0000313" key="2">
    <source>
        <dbReference type="Proteomes" id="UP000076882"/>
    </source>
</evidence>
<sequence length="319" mass="36441">MTEIKLNQTVTDLLSTANSLYPGNISVRFGDTKAGYVRHDQAQQVLDDGDLTVRVSDITAPNYTASHELLHLLLLLQGFPQITFNLTTRDQQLDEQLMAIAMELYDMVSHVLVVRKQREHDLIDEQIETLYMQGVAATIEPEPAGKADAMMTLRLLTLTDLLVFFNGELTADDLQKVTTAYPQAWPAAQKLYAVISQKPVDTPFTMRRAVVKLFKAFDDQMTAWHLPVLHGTEFVTVQSVLSERQERLEVRQLFDVYHSDLLDKNKHTRAYIGLYKSDRQNAFVLPAPAQKKSDAFFKEVYDKTVKELFQEMNLPYTLR</sequence>
<dbReference type="EMBL" id="LUXM01000003">
    <property type="protein sequence ID" value="KZU98674.1"/>
    <property type="molecule type" value="Genomic_DNA"/>
</dbReference>
<evidence type="ECO:0000313" key="1">
    <source>
        <dbReference type="EMBL" id="KZU98674.1"/>
    </source>
</evidence>
<dbReference type="Proteomes" id="UP000076882">
    <property type="component" value="Unassembled WGS sequence"/>
</dbReference>
<proteinExistence type="predicted"/>
<protein>
    <submittedName>
        <fullName evidence="1">Uncharacterized protein</fullName>
    </submittedName>
</protein>
<dbReference type="RefSeq" id="WP_027821492.1">
    <property type="nucleotide sequence ID" value="NZ_AP018405.1"/>
</dbReference>
<gene>
    <name evidence="1" type="ORF">Lp19_0154</name>
</gene>
<organism evidence="1 2">
    <name type="scientific">Lactiplantibacillus plantarum</name>
    <name type="common">Lactobacillus plantarum</name>
    <dbReference type="NCBI Taxonomy" id="1590"/>
    <lineage>
        <taxon>Bacteria</taxon>
        <taxon>Bacillati</taxon>
        <taxon>Bacillota</taxon>
        <taxon>Bacilli</taxon>
        <taxon>Lactobacillales</taxon>
        <taxon>Lactobacillaceae</taxon>
        <taxon>Lactiplantibacillus</taxon>
    </lineage>
</organism>
<comment type="caution">
    <text evidence="1">The sequence shown here is derived from an EMBL/GenBank/DDBJ whole genome shotgun (WGS) entry which is preliminary data.</text>
</comment>
<accession>A0A0G9GRG1</accession>
<dbReference type="PATRIC" id="fig|1590.144.peg.419"/>
<dbReference type="AlphaFoldDB" id="A0A0G9GRG1"/>
<name>A0A0G9GRG1_LACPN</name>